<organism evidence="2 3">
    <name type="scientific">Datura stramonium</name>
    <name type="common">Jimsonweed</name>
    <name type="synonym">Common thornapple</name>
    <dbReference type="NCBI Taxonomy" id="4076"/>
    <lineage>
        <taxon>Eukaryota</taxon>
        <taxon>Viridiplantae</taxon>
        <taxon>Streptophyta</taxon>
        <taxon>Embryophyta</taxon>
        <taxon>Tracheophyta</taxon>
        <taxon>Spermatophyta</taxon>
        <taxon>Magnoliopsida</taxon>
        <taxon>eudicotyledons</taxon>
        <taxon>Gunneridae</taxon>
        <taxon>Pentapetalae</taxon>
        <taxon>asterids</taxon>
        <taxon>lamiids</taxon>
        <taxon>Solanales</taxon>
        <taxon>Solanaceae</taxon>
        <taxon>Solanoideae</taxon>
        <taxon>Datureae</taxon>
        <taxon>Datura</taxon>
    </lineage>
</organism>
<gene>
    <name evidence="2" type="ORF">HAX54_041714</name>
</gene>
<evidence type="ECO:0000256" key="1">
    <source>
        <dbReference type="SAM" id="MobiDB-lite"/>
    </source>
</evidence>
<feature type="compositionally biased region" description="Basic and acidic residues" evidence="1">
    <location>
        <begin position="1"/>
        <end position="10"/>
    </location>
</feature>
<feature type="region of interest" description="Disordered" evidence="1">
    <location>
        <begin position="1"/>
        <end position="21"/>
    </location>
</feature>
<reference evidence="2 3" key="1">
    <citation type="journal article" date="2021" name="BMC Genomics">
        <title>Datura genome reveals duplications of psychoactive alkaloid biosynthetic genes and high mutation rate following tissue culture.</title>
        <authorList>
            <person name="Rajewski A."/>
            <person name="Carter-House D."/>
            <person name="Stajich J."/>
            <person name="Litt A."/>
        </authorList>
    </citation>
    <scope>NUCLEOTIDE SEQUENCE [LARGE SCALE GENOMIC DNA]</scope>
    <source>
        <strain evidence="2">AR-01</strain>
    </source>
</reference>
<sequence length="99" mass="11116">MRRRKERNEGGEGGAEGEEDGVSVLLVDAEGSSGAVDLVGFRRRREGANRQGPKGEKCCGLRRVKRKKSKENGAMEEGMDRLEIRQWRLLVLFAGEKER</sequence>
<dbReference type="EMBL" id="JACEIK010000604">
    <property type="protein sequence ID" value="MCD7459711.1"/>
    <property type="molecule type" value="Genomic_DNA"/>
</dbReference>
<comment type="caution">
    <text evidence="2">The sequence shown here is derived from an EMBL/GenBank/DDBJ whole genome shotgun (WGS) entry which is preliminary data.</text>
</comment>
<evidence type="ECO:0000313" key="2">
    <source>
        <dbReference type="EMBL" id="MCD7459711.1"/>
    </source>
</evidence>
<evidence type="ECO:0000313" key="3">
    <source>
        <dbReference type="Proteomes" id="UP000823775"/>
    </source>
</evidence>
<proteinExistence type="predicted"/>
<name>A0ABS8SLH3_DATST</name>
<keyword evidence="3" id="KW-1185">Reference proteome</keyword>
<accession>A0ABS8SLH3</accession>
<dbReference type="Proteomes" id="UP000823775">
    <property type="component" value="Unassembled WGS sequence"/>
</dbReference>
<protein>
    <submittedName>
        <fullName evidence="2">Uncharacterized protein</fullName>
    </submittedName>
</protein>